<accession>A0A855X682</accession>
<protein>
    <recommendedName>
        <fullName evidence="8">4Fe-4S ferredoxin-type domain-containing protein</fullName>
    </recommendedName>
</protein>
<dbReference type="InterPro" id="IPR050954">
    <property type="entry name" value="ET_IronSulfur_Cluster-Binding"/>
</dbReference>
<dbReference type="InterPro" id="IPR017896">
    <property type="entry name" value="4Fe4S_Fe-S-bd"/>
</dbReference>
<dbReference type="Pfam" id="PF13247">
    <property type="entry name" value="Fer4_11"/>
    <property type="match status" value="1"/>
</dbReference>
<gene>
    <name evidence="9" type="ORF">C3F09_07530</name>
</gene>
<dbReference type="Gene3D" id="3.30.70.20">
    <property type="match status" value="2"/>
</dbReference>
<keyword evidence="1" id="KW-0813">Transport</keyword>
<dbReference type="PANTHER" id="PTHR43177">
    <property type="entry name" value="PROTEIN NRFC"/>
    <property type="match status" value="1"/>
</dbReference>
<evidence type="ECO:0000256" key="7">
    <source>
        <dbReference type="ARBA" id="ARBA00023014"/>
    </source>
</evidence>
<dbReference type="GO" id="GO:0046872">
    <property type="term" value="F:metal ion binding"/>
    <property type="evidence" value="ECO:0007669"/>
    <property type="project" value="UniProtKB-KW"/>
</dbReference>
<name>A0A855X682_9BACT</name>
<dbReference type="PROSITE" id="PS51379">
    <property type="entry name" value="4FE4S_FER_2"/>
    <property type="match status" value="2"/>
</dbReference>
<keyword evidence="2" id="KW-0004">4Fe-4S</keyword>
<evidence type="ECO:0000313" key="10">
    <source>
        <dbReference type="Proteomes" id="UP000250918"/>
    </source>
</evidence>
<dbReference type="PANTHER" id="PTHR43177:SF5">
    <property type="entry name" value="ANAEROBIC DIMETHYL SULFOXIDE REDUCTASE CHAIN B-RELATED"/>
    <property type="match status" value="1"/>
</dbReference>
<keyword evidence="3" id="KW-0479">Metal-binding</keyword>
<keyword evidence="4" id="KW-0677">Repeat</keyword>
<evidence type="ECO:0000256" key="5">
    <source>
        <dbReference type="ARBA" id="ARBA00022982"/>
    </source>
</evidence>
<dbReference type="InterPro" id="IPR017900">
    <property type="entry name" value="4Fe4S_Fe_S_CS"/>
</dbReference>
<dbReference type="Pfam" id="PF12800">
    <property type="entry name" value="Fer4_4"/>
    <property type="match status" value="1"/>
</dbReference>
<keyword evidence="7" id="KW-0411">Iron-sulfur</keyword>
<keyword evidence="6" id="KW-0408">Iron</keyword>
<dbReference type="SUPFAM" id="SSF54862">
    <property type="entry name" value="4Fe-4S ferredoxins"/>
    <property type="match status" value="1"/>
</dbReference>
<dbReference type="AlphaFoldDB" id="A0A855X682"/>
<sequence>MRGRYTVTPYLCTGCRTCELACSFTHAIDGKPGRSRIYPLAAGYKDLYVPVVCFQCEDPACVKSCLVNAITLNEETGAYEISPEKCVRCMACVAACPFGCSLFDKQHNLVVKCDLCGGDPVCAHFCPTKALEFKLFEEEALKEVG</sequence>
<organism evidence="9 10">
    <name type="scientific">candidate division GN15 bacterium</name>
    <dbReference type="NCBI Taxonomy" id="2072418"/>
    <lineage>
        <taxon>Bacteria</taxon>
        <taxon>candidate division GN15</taxon>
    </lineage>
</organism>
<evidence type="ECO:0000256" key="4">
    <source>
        <dbReference type="ARBA" id="ARBA00022737"/>
    </source>
</evidence>
<dbReference type="GO" id="GO:0051539">
    <property type="term" value="F:4 iron, 4 sulfur cluster binding"/>
    <property type="evidence" value="ECO:0007669"/>
    <property type="project" value="UniProtKB-KW"/>
</dbReference>
<keyword evidence="5" id="KW-0249">Electron transport</keyword>
<reference evidence="9 10" key="1">
    <citation type="journal article" date="2018" name="ISME J.">
        <title>A methanotrophic archaeon couples anaerobic oxidation of methane to Fe(III) reduction.</title>
        <authorList>
            <person name="Cai C."/>
            <person name="Leu A.O."/>
            <person name="Xie G.J."/>
            <person name="Guo J."/>
            <person name="Feng Y."/>
            <person name="Zhao J.X."/>
            <person name="Tyson G.W."/>
            <person name="Yuan Z."/>
            <person name="Hu S."/>
        </authorList>
    </citation>
    <scope>NUCLEOTIDE SEQUENCE [LARGE SCALE GENOMIC DNA]</scope>
    <source>
        <strain evidence="9">FeB_12</strain>
    </source>
</reference>
<evidence type="ECO:0000259" key="8">
    <source>
        <dbReference type="PROSITE" id="PS51379"/>
    </source>
</evidence>
<proteinExistence type="predicted"/>
<evidence type="ECO:0000313" key="9">
    <source>
        <dbReference type="EMBL" id="PWB71685.1"/>
    </source>
</evidence>
<dbReference type="EMBL" id="PQAP01000106">
    <property type="protein sequence ID" value="PWB71685.1"/>
    <property type="molecule type" value="Genomic_DNA"/>
</dbReference>
<evidence type="ECO:0000256" key="2">
    <source>
        <dbReference type="ARBA" id="ARBA00022485"/>
    </source>
</evidence>
<feature type="domain" description="4Fe-4S ferredoxin-type" evidence="8">
    <location>
        <begin position="3"/>
        <end position="33"/>
    </location>
</feature>
<dbReference type="CDD" id="cd10550">
    <property type="entry name" value="DMSOR_beta_like"/>
    <property type="match status" value="1"/>
</dbReference>
<dbReference type="PROSITE" id="PS00198">
    <property type="entry name" value="4FE4S_FER_1"/>
    <property type="match status" value="1"/>
</dbReference>
<evidence type="ECO:0000256" key="3">
    <source>
        <dbReference type="ARBA" id="ARBA00022723"/>
    </source>
</evidence>
<dbReference type="Proteomes" id="UP000250918">
    <property type="component" value="Unassembled WGS sequence"/>
</dbReference>
<feature type="domain" description="4Fe-4S ferredoxin-type" evidence="8">
    <location>
        <begin position="77"/>
        <end position="106"/>
    </location>
</feature>
<evidence type="ECO:0000256" key="1">
    <source>
        <dbReference type="ARBA" id="ARBA00022448"/>
    </source>
</evidence>
<evidence type="ECO:0000256" key="6">
    <source>
        <dbReference type="ARBA" id="ARBA00023004"/>
    </source>
</evidence>
<comment type="caution">
    <text evidence="9">The sequence shown here is derived from an EMBL/GenBank/DDBJ whole genome shotgun (WGS) entry which is preliminary data.</text>
</comment>